<keyword evidence="2" id="KW-0645">Protease</keyword>
<feature type="signal peptide" evidence="3">
    <location>
        <begin position="1"/>
        <end position="23"/>
    </location>
</feature>
<keyword evidence="2" id="KW-0720">Serine protease</keyword>
<keyword evidence="3" id="KW-0732">Signal</keyword>
<keyword evidence="7" id="KW-1185">Reference proteome</keyword>
<comment type="similarity">
    <text evidence="1 2">Belongs to the peptidase S8 family.</text>
</comment>
<keyword evidence="2" id="KW-0378">Hydrolase</keyword>
<dbReference type="Gene3D" id="3.40.50.200">
    <property type="entry name" value="Peptidase S8/S53 domain"/>
    <property type="match status" value="1"/>
</dbReference>
<name>A0ABS1KZM3_9BACT</name>
<protein>
    <submittedName>
        <fullName evidence="6">S8 family peptidase</fullName>
    </submittedName>
</protein>
<dbReference type="InterPro" id="IPR026444">
    <property type="entry name" value="Secre_tail"/>
</dbReference>
<feature type="active site" description="Charge relay system" evidence="2">
    <location>
        <position position="215"/>
    </location>
</feature>
<dbReference type="InterPro" id="IPR050131">
    <property type="entry name" value="Peptidase_S8_subtilisin-like"/>
</dbReference>
<dbReference type="Pfam" id="PF00082">
    <property type="entry name" value="Peptidase_S8"/>
    <property type="match status" value="1"/>
</dbReference>
<comment type="caution">
    <text evidence="6">The sequence shown here is derived from an EMBL/GenBank/DDBJ whole genome shotgun (WGS) entry which is preliminary data.</text>
</comment>
<feature type="domain" description="Secretion system C-terminal sorting" evidence="5">
    <location>
        <begin position="461"/>
        <end position="538"/>
    </location>
</feature>
<dbReference type="Proteomes" id="UP000613030">
    <property type="component" value="Unassembled WGS sequence"/>
</dbReference>
<dbReference type="NCBIfam" id="TIGR04183">
    <property type="entry name" value="Por_Secre_tail"/>
    <property type="match status" value="1"/>
</dbReference>
<evidence type="ECO:0000313" key="6">
    <source>
        <dbReference type="EMBL" id="MBL0744910.1"/>
    </source>
</evidence>
<feature type="active site" description="Charge relay system" evidence="2">
    <location>
        <position position="173"/>
    </location>
</feature>
<evidence type="ECO:0000259" key="5">
    <source>
        <dbReference type="Pfam" id="PF18962"/>
    </source>
</evidence>
<sequence>MVWSKAILTLLCSAILATTTAQVNRYMVFFKDRTGTSYSVDAPLVFLSQRAIDRRTQQGVNITEQDFPVNKAYVEALQDAGAETFFSTRWMNGVLVQCDNALLPTLQALAFVDHVEFVAPNAKLQKSGRKKVTYAIKADEVASKTQAQLQMIGLDQMQAAGYKGQTRVIGVFDGGFPGVNTTTPFQHLIDNHQIDLAASRDFIANSDNVFQYNEHGTEVFSIIAANQQGVFTGGAYEATYQLYVTEDTGSEYRIEEYNWLFAAERADSAGVDIVNSSLGYFDFDDASMNYAKSAMDGKTTVISQAAQWLADRGVVVVCSAGNEGGKAWQIVTAPADAKDVLATGCVSMGGIRYGSSSIGPSADGRIKPDVAAMGVSNSIIRPDGSTGSATGTSVAAPLITSLVAGVWQRYPELSAKEVMDLIRKSASQANNPDNLLGYGIPNFKAVVNYVEQQTQENTFEVYPNPITHDSLTIRPFNPNEVATCQVEIVSSQGRLVLRSEIAFSWLARTYTADLSQVASGVYVLRLTWGDRRFVYKLIKI</sequence>
<evidence type="ECO:0000259" key="4">
    <source>
        <dbReference type="Pfam" id="PF00082"/>
    </source>
</evidence>
<dbReference type="PANTHER" id="PTHR43806:SF67">
    <property type="entry name" value="EGF-LIKE DOMAIN-CONTAINING PROTEIN"/>
    <property type="match status" value="1"/>
</dbReference>
<dbReference type="PROSITE" id="PS51892">
    <property type="entry name" value="SUBTILASE"/>
    <property type="match status" value="1"/>
</dbReference>
<feature type="domain" description="Peptidase S8/S53" evidence="4">
    <location>
        <begin position="168"/>
        <end position="439"/>
    </location>
</feature>
<dbReference type="EMBL" id="JAERRB010000013">
    <property type="protein sequence ID" value="MBL0744910.1"/>
    <property type="molecule type" value="Genomic_DNA"/>
</dbReference>
<accession>A0ABS1KZM3</accession>
<reference evidence="6 7" key="1">
    <citation type="submission" date="2021-01" db="EMBL/GenBank/DDBJ databases">
        <title>Chryseolinea sp. Jin1 Genome sequencing and assembly.</title>
        <authorList>
            <person name="Kim I."/>
        </authorList>
    </citation>
    <scope>NUCLEOTIDE SEQUENCE [LARGE SCALE GENOMIC DNA]</scope>
    <source>
        <strain evidence="6 7">Jin1</strain>
    </source>
</reference>
<organism evidence="6 7">
    <name type="scientific">Chryseolinea lacunae</name>
    <dbReference type="NCBI Taxonomy" id="2801331"/>
    <lineage>
        <taxon>Bacteria</taxon>
        <taxon>Pseudomonadati</taxon>
        <taxon>Bacteroidota</taxon>
        <taxon>Cytophagia</taxon>
        <taxon>Cytophagales</taxon>
        <taxon>Fulvivirgaceae</taxon>
        <taxon>Chryseolinea</taxon>
    </lineage>
</organism>
<evidence type="ECO:0000256" key="2">
    <source>
        <dbReference type="PROSITE-ProRule" id="PRU01240"/>
    </source>
</evidence>
<dbReference type="InterPro" id="IPR000209">
    <property type="entry name" value="Peptidase_S8/S53_dom"/>
</dbReference>
<dbReference type="InterPro" id="IPR036852">
    <property type="entry name" value="Peptidase_S8/S53_dom_sf"/>
</dbReference>
<proteinExistence type="inferred from homology"/>
<evidence type="ECO:0000313" key="7">
    <source>
        <dbReference type="Proteomes" id="UP000613030"/>
    </source>
</evidence>
<feature type="chain" id="PRO_5047171465" evidence="3">
    <location>
        <begin position="24"/>
        <end position="540"/>
    </location>
</feature>
<evidence type="ECO:0000256" key="1">
    <source>
        <dbReference type="ARBA" id="ARBA00011073"/>
    </source>
</evidence>
<dbReference type="SUPFAM" id="SSF52743">
    <property type="entry name" value="Subtilisin-like"/>
    <property type="match status" value="1"/>
</dbReference>
<feature type="active site" description="Charge relay system" evidence="2">
    <location>
        <position position="393"/>
    </location>
</feature>
<dbReference type="PANTHER" id="PTHR43806">
    <property type="entry name" value="PEPTIDASE S8"/>
    <property type="match status" value="1"/>
</dbReference>
<dbReference type="PIRSF" id="PIRSF037903">
    <property type="entry name" value="Subtilisin_rel_GFO_2223"/>
    <property type="match status" value="1"/>
</dbReference>
<gene>
    <name evidence="6" type="ORF">JI741_27000</name>
</gene>
<dbReference type="RefSeq" id="WP_202014924.1">
    <property type="nucleotide sequence ID" value="NZ_JAERRB010000013.1"/>
</dbReference>
<dbReference type="InterPro" id="IPR017317">
    <property type="entry name" value="Pept_S8_subtilisin_bacteroid-2"/>
</dbReference>
<evidence type="ECO:0000256" key="3">
    <source>
        <dbReference type="SAM" id="SignalP"/>
    </source>
</evidence>
<dbReference type="Pfam" id="PF18962">
    <property type="entry name" value="Por_Secre_tail"/>
    <property type="match status" value="1"/>
</dbReference>